<dbReference type="EMBL" id="JBGFUD010014214">
    <property type="protein sequence ID" value="MFH4983867.1"/>
    <property type="molecule type" value="Genomic_DNA"/>
</dbReference>
<keyword evidence="2" id="KW-1185">Reference proteome</keyword>
<dbReference type="AlphaFoldDB" id="A0ABD6F2P7"/>
<proteinExistence type="predicted"/>
<comment type="caution">
    <text evidence="1">The sequence shown here is derived from an EMBL/GenBank/DDBJ whole genome shotgun (WGS) entry which is preliminary data.</text>
</comment>
<accession>A0ABD6F2P7</accession>
<gene>
    <name evidence="1" type="ORF">AB6A40_010576</name>
</gene>
<evidence type="ECO:0000313" key="1">
    <source>
        <dbReference type="EMBL" id="MFH4983867.1"/>
    </source>
</evidence>
<reference evidence="1 2" key="1">
    <citation type="submission" date="2024-08" db="EMBL/GenBank/DDBJ databases">
        <title>Gnathostoma spinigerum genome.</title>
        <authorList>
            <person name="Gonzalez-Bertolin B."/>
            <person name="Monzon S."/>
            <person name="Zaballos A."/>
            <person name="Jimenez P."/>
            <person name="Dekumyoy P."/>
            <person name="Varona S."/>
            <person name="Cuesta I."/>
            <person name="Sumanam S."/>
            <person name="Adisakwattana P."/>
            <person name="Gasser R.B."/>
            <person name="Hernandez-Gonzalez A."/>
            <person name="Young N.D."/>
            <person name="Perteguer M.J."/>
        </authorList>
    </citation>
    <scope>NUCLEOTIDE SEQUENCE [LARGE SCALE GENOMIC DNA]</scope>
    <source>
        <strain evidence="1">AL3</strain>
        <tissue evidence="1">Liver</tissue>
    </source>
</reference>
<evidence type="ECO:0000313" key="2">
    <source>
        <dbReference type="Proteomes" id="UP001608902"/>
    </source>
</evidence>
<protein>
    <submittedName>
        <fullName evidence="1">Uncharacterized protein</fullName>
    </submittedName>
</protein>
<organism evidence="1 2">
    <name type="scientific">Gnathostoma spinigerum</name>
    <dbReference type="NCBI Taxonomy" id="75299"/>
    <lineage>
        <taxon>Eukaryota</taxon>
        <taxon>Metazoa</taxon>
        <taxon>Ecdysozoa</taxon>
        <taxon>Nematoda</taxon>
        <taxon>Chromadorea</taxon>
        <taxon>Rhabditida</taxon>
        <taxon>Spirurina</taxon>
        <taxon>Gnathostomatomorpha</taxon>
        <taxon>Gnathostomatoidea</taxon>
        <taxon>Gnathostomatidae</taxon>
        <taxon>Gnathostoma</taxon>
    </lineage>
</organism>
<sequence length="97" mass="10629">MINHVIIDNVGVFEWRECKRQFGDLHEQINILCDLEGRGREELNSVNDSNDKLGSSSAVSPVIVPIEKEVIIIIIHINVILISDAYNGGAGEASSLS</sequence>
<name>A0ABD6F2P7_9BILA</name>
<dbReference type="Proteomes" id="UP001608902">
    <property type="component" value="Unassembled WGS sequence"/>
</dbReference>